<evidence type="ECO:0000259" key="2">
    <source>
        <dbReference type="Pfam" id="PF14237"/>
    </source>
</evidence>
<name>A0ABS5V1Q9_9GAMM</name>
<feature type="compositionally biased region" description="Basic and acidic residues" evidence="1">
    <location>
        <begin position="661"/>
        <end position="683"/>
    </location>
</feature>
<dbReference type="Proteomes" id="UP001195903">
    <property type="component" value="Unassembled WGS sequence"/>
</dbReference>
<feature type="compositionally biased region" description="Basic and acidic residues" evidence="1">
    <location>
        <begin position="761"/>
        <end position="775"/>
    </location>
</feature>
<protein>
    <submittedName>
        <fullName evidence="3">DUF4339 domain-containing protein</fullName>
    </submittedName>
</protein>
<reference evidence="3 4" key="1">
    <citation type="submission" date="2021-05" db="EMBL/GenBank/DDBJ databases">
        <title>Shewanella sp. JM162201.</title>
        <authorList>
            <person name="Xu S."/>
            <person name="Li A."/>
        </authorList>
    </citation>
    <scope>NUCLEOTIDE SEQUENCE [LARGE SCALE GENOMIC DNA]</scope>
    <source>
        <strain evidence="3 4">JM162201</strain>
    </source>
</reference>
<evidence type="ECO:0000313" key="3">
    <source>
        <dbReference type="EMBL" id="MBT1443536.1"/>
    </source>
</evidence>
<feature type="compositionally biased region" description="Pro residues" evidence="1">
    <location>
        <begin position="622"/>
        <end position="631"/>
    </location>
</feature>
<evidence type="ECO:0000313" key="4">
    <source>
        <dbReference type="Proteomes" id="UP001195903"/>
    </source>
</evidence>
<dbReference type="Pfam" id="PF14237">
    <property type="entry name" value="GYF_2"/>
    <property type="match status" value="1"/>
</dbReference>
<evidence type="ECO:0000256" key="1">
    <source>
        <dbReference type="SAM" id="MobiDB-lite"/>
    </source>
</evidence>
<feature type="compositionally biased region" description="Basic residues" evidence="1">
    <location>
        <begin position="776"/>
        <end position="785"/>
    </location>
</feature>
<keyword evidence="4" id="KW-1185">Reference proteome</keyword>
<feature type="region of interest" description="Disordered" evidence="1">
    <location>
        <begin position="617"/>
        <end position="683"/>
    </location>
</feature>
<proteinExistence type="predicted"/>
<dbReference type="InterPro" id="IPR025640">
    <property type="entry name" value="GYF_2"/>
</dbReference>
<dbReference type="EMBL" id="JAHEPS010000001">
    <property type="protein sequence ID" value="MBT1443536.1"/>
    <property type="molecule type" value="Genomic_DNA"/>
</dbReference>
<dbReference type="RefSeq" id="WP_214505715.1">
    <property type="nucleotide sequence ID" value="NZ_JAHEPS010000001.1"/>
</dbReference>
<feature type="compositionally biased region" description="Low complexity" evidence="1">
    <location>
        <begin position="640"/>
        <end position="660"/>
    </location>
</feature>
<sequence length="785" mass="82202">MKKWILSHNGAMTAPLTETEAIAFLQEQPDSYAWHPSFSQWQPASSVAAFAGKIPAPTPLSRVPDELIAAFQARRDALTERIAAISQSVTFSKTYLYELEQEINIYKRLTHKLSDEVKQGIGGIEGSYRGYQKVLEDLSYSLSMAKVELTEVADDFDKRLEQNQLGDETHELAPVTATASMPLSAAARAVSASIQPSLTAADAEDEPALAVLQTLNPPGGRKLTFDSLSSLGADVFNLDGLAGAKQTQDAGLSAFDATAPDGTEPDSAELDAIALDTIALDAIAQDAAPEHSVDAIATSSLSDALEFEVVAEPAADEIIDADSDALTVAALEPVFKTDPVSEPERELLELSEPLAELADSLPEAELALLEMDTDINVYIDSESSGADFGQDDGVIDLEAELAAAIRGRKAPPLPEEVPELDYELILLEPGQDPQPKSLTKAAASAPATEKAAAAASAGVSALAATSAAALKSESKPSTVKPVPGADEALKAALARQSSGAALDKVAAKAALDQAALELKLAERVAQAKALQEKALQERSLQEKAALEKASSEKAEQAKAIAAKTAVGDEPLSPDPVATKAASDIFAQSQARASVDPVASRPPAGVDKSLFGIDPEAFFAKLSPPPPKPFLEPPTDDALLSGSGADAEVSAAASKAQSTKAESAKDQSAKDQSAKGDSGKEDGKSLLDLKLGQAVKLQAVTSIFKSVFKGDKKDEDAAESAAQTGSLNSEALNSEALNSETLDAELDELYLETADTAADSDEQSRKPKSSPEDVAGRMRRRSRRRG</sequence>
<accession>A0ABS5V1Q9</accession>
<comment type="caution">
    <text evidence="3">The sequence shown here is derived from an EMBL/GenBank/DDBJ whole genome shotgun (WGS) entry which is preliminary data.</text>
</comment>
<feature type="region of interest" description="Disordered" evidence="1">
    <location>
        <begin position="709"/>
        <end position="785"/>
    </location>
</feature>
<feature type="domain" description="GYF" evidence="2">
    <location>
        <begin position="4"/>
        <end position="49"/>
    </location>
</feature>
<feature type="compositionally biased region" description="Polar residues" evidence="1">
    <location>
        <begin position="722"/>
        <end position="740"/>
    </location>
</feature>
<gene>
    <name evidence="3" type="ORF">KJI95_03235</name>
</gene>
<organism evidence="3 4">
    <name type="scientific">Shewanella jiangmenensis</name>
    <dbReference type="NCBI Taxonomy" id="2837387"/>
    <lineage>
        <taxon>Bacteria</taxon>
        <taxon>Pseudomonadati</taxon>
        <taxon>Pseudomonadota</taxon>
        <taxon>Gammaproteobacteria</taxon>
        <taxon>Alteromonadales</taxon>
        <taxon>Shewanellaceae</taxon>
        <taxon>Shewanella</taxon>
    </lineage>
</organism>